<keyword evidence="1" id="KW-0812">Transmembrane</keyword>
<keyword evidence="3" id="KW-1185">Reference proteome</keyword>
<feature type="transmembrane region" description="Helical" evidence="1">
    <location>
        <begin position="105"/>
        <end position="126"/>
    </location>
</feature>
<organism evidence="2 3">
    <name type="scientific">Dendrothele bispora (strain CBS 962.96)</name>
    <dbReference type="NCBI Taxonomy" id="1314807"/>
    <lineage>
        <taxon>Eukaryota</taxon>
        <taxon>Fungi</taxon>
        <taxon>Dikarya</taxon>
        <taxon>Basidiomycota</taxon>
        <taxon>Agaricomycotina</taxon>
        <taxon>Agaricomycetes</taxon>
        <taxon>Agaricomycetidae</taxon>
        <taxon>Agaricales</taxon>
        <taxon>Agaricales incertae sedis</taxon>
        <taxon>Dendrothele</taxon>
    </lineage>
</organism>
<gene>
    <name evidence="2" type="ORF">K435DRAFT_798445</name>
</gene>
<dbReference type="Proteomes" id="UP000297245">
    <property type="component" value="Unassembled WGS sequence"/>
</dbReference>
<evidence type="ECO:0000313" key="3">
    <source>
        <dbReference type="Proteomes" id="UP000297245"/>
    </source>
</evidence>
<dbReference type="OrthoDB" id="3038990at2759"/>
<dbReference type="AlphaFoldDB" id="A0A4S8LZ47"/>
<feature type="transmembrane region" description="Helical" evidence="1">
    <location>
        <begin position="42"/>
        <end position="60"/>
    </location>
</feature>
<proteinExistence type="predicted"/>
<keyword evidence="1" id="KW-0472">Membrane</keyword>
<protein>
    <submittedName>
        <fullName evidence="2">Uncharacterized protein</fullName>
    </submittedName>
</protein>
<evidence type="ECO:0000313" key="2">
    <source>
        <dbReference type="EMBL" id="THU95032.1"/>
    </source>
</evidence>
<feature type="transmembrane region" description="Helical" evidence="1">
    <location>
        <begin position="67"/>
        <end position="85"/>
    </location>
</feature>
<reference evidence="2 3" key="1">
    <citation type="journal article" date="2019" name="Nat. Ecol. Evol.">
        <title>Megaphylogeny resolves global patterns of mushroom evolution.</title>
        <authorList>
            <person name="Varga T."/>
            <person name="Krizsan K."/>
            <person name="Foldi C."/>
            <person name="Dima B."/>
            <person name="Sanchez-Garcia M."/>
            <person name="Sanchez-Ramirez S."/>
            <person name="Szollosi G.J."/>
            <person name="Szarkandi J.G."/>
            <person name="Papp V."/>
            <person name="Albert L."/>
            <person name="Andreopoulos W."/>
            <person name="Angelini C."/>
            <person name="Antonin V."/>
            <person name="Barry K.W."/>
            <person name="Bougher N.L."/>
            <person name="Buchanan P."/>
            <person name="Buyck B."/>
            <person name="Bense V."/>
            <person name="Catcheside P."/>
            <person name="Chovatia M."/>
            <person name="Cooper J."/>
            <person name="Damon W."/>
            <person name="Desjardin D."/>
            <person name="Finy P."/>
            <person name="Geml J."/>
            <person name="Haridas S."/>
            <person name="Hughes K."/>
            <person name="Justo A."/>
            <person name="Karasinski D."/>
            <person name="Kautmanova I."/>
            <person name="Kiss B."/>
            <person name="Kocsube S."/>
            <person name="Kotiranta H."/>
            <person name="LaButti K.M."/>
            <person name="Lechner B.E."/>
            <person name="Liimatainen K."/>
            <person name="Lipzen A."/>
            <person name="Lukacs Z."/>
            <person name="Mihaltcheva S."/>
            <person name="Morgado L.N."/>
            <person name="Niskanen T."/>
            <person name="Noordeloos M.E."/>
            <person name="Ohm R.A."/>
            <person name="Ortiz-Santana B."/>
            <person name="Ovrebo C."/>
            <person name="Racz N."/>
            <person name="Riley R."/>
            <person name="Savchenko A."/>
            <person name="Shiryaev A."/>
            <person name="Soop K."/>
            <person name="Spirin V."/>
            <person name="Szebenyi C."/>
            <person name="Tomsovsky M."/>
            <person name="Tulloss R.E."/>
            <person name="Uehling J."/>
            <person name="Grigoriev I.V."/>
            <person name="Vagvolgyi C."/>
            <person name="Papp T."/>
            <person name="Martin F.M."/>
            <person name="Miettinen O."/>
            <person name="Hibbett D.S."/>
            <person name="Nagy L.G."/>
        </authorList>
    </citation>
    <scope>NUCLEOTIDE SEQUENCE [LARGE SCALE GENOMIC DNA]</scope>
    <source>
        <strain evidence="2 3">CBS 962.96</strain>
    </source>
</reference>
<dbReference type="EMBL" id="ML179210">
    <property type="protein sequence ID" value="THU95032.1"/>
    <property type="molecule type" value="Genomic_DNA"/>
</dbReference>
<keyword evidence="1" id="KW-1133">Transmembrane helix</keyword>
<evidence type="ECO:0000256" key="1">
    <source>
        <dbReference type="SAM" id="Phobius"/>
    </source>
</evidence>
<name>A0A4S8LZ47_DENBC</name>
<accession>A0A4S8LZ47</accession>
<sequence>MSDPTSLSPTTAAMFQTEIHQLQITTYVATATLGVSNVNDSLTVIALSSVTFLFFLRLRAIYEGNRWVAGVFFVLWLGNVASIALDFEGIILCIEQDIKIRNASITAIGALVYDTCIFIAISYRLLKNNTASERNAGFKTATETFVLGKNLPRLSKVLFQDCQMLYL</sequence>